<evidence type="ECO:0000313" key="2">
    <source>
        <dbReference type="EMBL" id="EIM28463.1"/>
    </source>
</evidence>
<feature type="transmembrane region" description="Helical" evidence="1">
    <location>
        <begin position="29"/>
        <end position="53"/>
    </location>
</feature>
<sequence>MVYGHSETDVRLDEKRQEVNARLARETRIGWPTLTIVAVLIVFGATIALYLALGACSGRY</sequence>
<keyword evidence="1" id="KW-1133">Transmembrane helix</keyword>
<name>I4YWX1_9HYPH</name>
<keyword evidence="3" id="KW-1185">Reference proteome</keyword>
<proteinExistence type="predicted"/>
<organism evidence="2 3">
    <name type="scientific">Microvirga lotononidis</name>
    <dbReference type="NCBI Taxonomy" id="864069"/>
    <lineage>
        <taxon>Bacteria</taxon>
        <taxon>Pseudomonadati</taxon>
        <taxon>Pseudomonadota</taxon>
        <taxon>Alphaproteobacteria</taxon>
        <taxon>Hyphomicrobiales</taxon>
        <taxon>Methylobacteriaceae</taxon>
        <taxon>Microvirga</taxon>
    </lineage>
</organism>
<evidence type="ECO:0000256" key="1">
    <source>
        <dbReference type="SAM" id="Phobius"/>
    </source>
</evidence>
<dbReference type="HOGENOM" id="CLU_2936463_0_0_5"/>
<protein>
    <submittedName>
        <fullName evidence="2">Uncharacterized protein</fullName>
    </submittedName>
</protein>
<accession>I4YWX1</accession>
<keyword evidence="1" id="KW-0812">Transmembrane</keyword>
<dbReference type="PATRIC" id="fig|864069.3.peg.5435"/>
<evidence type="ECO:0000313" key="3">
    <source>
        <dbReference type="Proteomes" id="UP000003947"/>
    </source>
</evidence>
<dbReference type="AlphaFoldDB" id="I4YWX1"/>
<dbReference type="EMBL" id="JH660645">
    <property type="protein sequence ID" value="EIM28463.1"/>
    <property type="molecule type" value="Genomic_DNA"/>
</dbReference>
<keyword evidence="1" id="KW-0472">Membrane</keyword>
<reference evidence="2 3" key="1">
    <citation type="submission" date="2012-02" db="EMBL/GenBank/DDBJ databases">
        <title>Improved High-Quality Draft sequence of Microvirga sp. WSM3557.</title>
        <authorList>
            <consortium name="US DOE Joint Genome Institute"/>
            <person name="Lucas S."/>
            <person name="Han J."/>
            <person name="Lapidus A."/>
            <person name="Cheng J.-F."/>
            <person name="Goodwin L."/>
            <person name="Pitluck S."/>
            <person name="Peters L."/>
            <person name="Zhang X."/>
            <person name="Detter J.C."/>
            <person name="Han C."/>
            <person name="Tapia R."/>
            <person name="Land M."/>
            <person name="Hauser L."/>
            <person name="Kyrpides N."/>
            <person name="Ivanova N."/>
            <person name="Pagani I."/>
            <person name="Brau L."/>
            <person name="Yates R."/>
            <person name="O'Hara G."/>
            <person name="Rui T."/>
            <person name="Howieson J."/>
            <person name="Reeve W."/>
            <person name="Woyke T."/>
        </authorList>
    </citation>
    <scope>NUCLEOTIDE SEQUENCE [LARGE SCALE GENOMIC DNA]</scope>
    <source>
        <strain evidence="2 3">WSM3557</strain>
    </source>
</reference>
<gene>
    <name evidence="2" type="ORF">MicloDRAFT_00050480</name>
</gene>
<dbReference type="Proteomes" id="UP000003947">
    <property type="component" value="Unassembled WGS sequence"/>
</dbReference>